<feature type="compositionally biased region" description="Low complexity" evidence="1">
    <location>
        <begin position="10"/>
        <end position="21"/>
    </location>
</feature>
<protein>
    <submittedName>
        <fullName evidence="2">Uncharacterized protein</fullName>
    </submittedName>
</protein>
<dbReference type="EMBL" id="JAQQWL010000003">
    <property type="protein sequence ID" value="KAK8079030.1"/>
    <property type="molecule type" value="Genomic_DNA"/>
</dbReference>
<evidence type="ECO:0000313" key="3">
    <source>
        <dbReference type="Proteomes" id="UP001480595"/>
    </source>
</evidence>
<accession>A0ABR1W6B2</accession>
<name>A0ABR1W6B2_9PEZI</name>
<evidence type="ECO:0000313" key="2">
    <source>
        <dbReference type="EMBL" id="KAK8079030.1"/>
    </source>
</evidence>
<dbReference type="RefSeq" id="XP_066720101.1">
    <property type="nucleotide sequence ID" value="XM_066854246.1"/>
</dbReference>
<comment type="caution">
    <text evidence="2">The sequence shown here is derived from an EMBL/GenBank/DDBJ whole genome shotgun (WGS) entry which is preliminary data.</text>
</comment>
<reference evidence="2 3" key="1">
    <citation type="submission" date="2023-01" db="EMBL/GenBank/DDBJ databases">
        <title>Analysis of 21 Apiospora genomes using comparative genomics revels a genus with tremendous synthesis potential of carbohydrate active enzymes and secondary metabolites.</title>
        <authorList>
            <person name="Sorensen T."/>
        </authorList>
    </citation>
    <scope>NUCLEOTIDE SEQUENCE [LARGE SCALE GENOMIC DNA]</scope>
    <source>
        <strain evidence="2 3">CBS 135458</strain>
    </source>
</reference>
<dbReference type="GeneID" id="92087309"/>
<proteinExistence type="predicted"/>
<gene>
    <name evidence="2" type="ORF">PG994_002837</name>
</gene>
<feature type="region of interest" description="Disordered" evidence="1">
    <location>
        <begin position="1"/>
        <end position="31"/>
    </location>
</feature>
<dbReference type="Proteomes" id="UP001480595">
    <property type="component" value="Unassembled WGS sequence"/>
</dbReference>
<evidence type="ECO:0000256" key="1">
    <source>
        <dbReference type="SAM" id="MobiDB-lite"/>
    </source>
</evidence>
<keyword evidence="3" id="KW-1185">Reference proteome</keyword>
<organism evidence="2 3">
    <name type="scientific">Apiospora phragmitis</name>
    <dbReference type="NCBI Taxonomy" id="2905665"/>
    <lineage>
        <taxon>Eukaryota</taxon>
        <taxon>Fungi</taxon>
        <taxon>Dikarya</taxon>
        <taxon>Ascomycota</taxon>
        <taxon>Pezizomycotina</taxon>
        <taxon>Sordariomycetes</taxon>
        <taxon>Xylariomycetidae</taxon>
        <taxon>Amphisphaeriales</taxon>
        <taxon>Apiosporaceae</taxon>
        <taxon>Apiospora</taxon>
    </lineage>
</organism>
<sequence>MYFQHHGAVSSSSPRARSASPRHGEVRHGLQAGGRAELVGLEGRLRPRVAVQEGPELDPPLQLLRREPGPVQAVDLLGHDELLGREGDLVPHRGAAVRAQVGLDGGHVAFALLAARLVVVGLVEWPARAVQAELGRDLVVVRQEVRRPLVLQAGRRRRNARRSTCAPRRYLIRPCPRRAVPGRDVLSVVAEGLEDLGPVFDRIFDHFGFP</sequence>